<dbReference type="PANTHER" id="PTHR13237:SF8">
    <property type="entry name" value="SOMETHING ABOUT SILENCING PROTEIN 10"/>
    <property type="match status" value="1"/>
</dbReference>
<feature type="region of interest" description="Disordered" evidence="4">
    <location>
        <begin position="1"/>
        <end position="27"/>
    </location>
</feature>
<organism evidence="6">
    <name type="scientific">Oikopleura dioica</name>
    <name type="common">Tunicate</name>
    <dbReference type="NCBI Taxonomy" id="34765"/>
    <lineage>
        <taxon>Eukaryota</taxon>
        <taxon>Metazoa</taxon>
        <taxon>Chordata</taxon>
        <taxon>Tunicata</taxon>
        <taxon>Appendicularia</taxon>
        <taxon>Copelata</taxon>
        <taxon>Oikopleuridae</taxon>
        <taxon>Oikopleura</taxon>
    </lineage>
</organism>
<name>E4YP25_OIKDI</name>
<sequence length="61" mass="7108">MQKARQKKRRNPRVKHRMAYEDAKKRRKGAVRAVITDQKKKYTGEASGIRVGVKKSVRIKS</sequence>
<keyword evidence="3" id="KW-0539">Nucleus</keyword>
<proteinExistence type="inferred from homology"/>
<dbReference type="PANTHER" id="PTHR13237">
    <property type="entry name" value="SOMETHING ABOUT SILENCING PROTEIN 10-RELATED"/>
    <property type="match status" value="1"/>
</dbReference>
<evidence type="ECO:0000256" key="3">
    <source>
        <dbReference type="ARBA" id="ARBA00023242"/>
    </source>
</evidence>
<protein>
    <recommendedName>
        <fullName evidence="5">Sas10 C-terminal domain-containing protein</fullName>
    </recommendedName>
</protein>
<comment type="subcellular location">
    <subcellularLocation>
        <location evidence="1">Nucleus</location>
    </subcellularLocation>
</comment>
<evidence type="ECO:0000256" key="2">
    <source>
        <dbReference type="ARBA" id="ARBA00010979"/>
    </source>
</evidence>
<evidence type="ECO:0000259" key="5">
    <source>
        <dbReference type="Pfam" id="PF09368"/>
    </source>
</evidence>
<accession>E4YP25</accession>
<comment type="similarity">
    <text evidence="2">Belongs to the SAS10 family.</text>
</comment>
<dbReference type="Pfam" id="PF09368">
    <property type="entry name" value="Sas10"/>
    <property type="match status" value="1"/>
</dbReference>
<reference evidence="6" key="1">
    <citation type="journal article" date="2010" name="Science">
        <title>Plasticity of animal genome architecture unmasked by rapid evolution of a pelagic tunicate.</title>
        <authorList>
            <person name="Denoeud F."/>
            <person name="Henriet S."/>
            <person name="Mungpakdee S."/>
            <person name="Aury J.M."/>
            <person name="Da Silva C."/>
            <person name="Brinkmann H."/>
            <person name="Mikhaleva J."/>
            <person name="Olsen L.C."/>
            <person name="Jubin C."/>
            <person name="Canestro C."/>
            <person name="Bouquet J.M."/>
            <person name="Danks G."/>
            <person name="Poulain J."/>
            <person name="Campsteijn C."/>
            <person name="Adamski M."/>
            <person name="Cross I."/>
            <person name="Yadetie F."/>
            <person name="Muffato M."/>
            <person name="Louis A."/>
            <person name="Butcher S."/>
            <person name="Tsagkogeorga G."/>
            <person name="Konrad A."/>
            <person name="Singh S."/>
            <person name="Jensen M.F."/>
            <person name="Cong E.H."/>
            <person name="Eikeseth-Otteraa H."/>
            <person name="Noel B."/>
            <person name="Anthouard V."/>
            <person name="Porcel B.M."/>
            <person name="Kachouri-Lafond R."/>
            <person name="Nishino A."/>
            <person name="Ugolini M."/>
            <person name="Chourrout P."/>
            <person name="Nishida H."/>
            <person name="Aasland R."/>
            <person name="Huzurbazar S."/>
            <person name="Westhof E."/>
            <person name="Delsuc F."/>
            <person name="Lehrach H."/>
            <person name="Reinhardt R."/>
            <person name="Weissenbach J."/>
            <person name="Roy S.W."/>
            <person name="Artiguenave F."/>
            <person name="Postlethwait J.H."/>
            <person name="Manak J.R."/>
            <person name="Thompson E.M."/>
            <person name="Jaillon O."/>
            <person name="Du Pasquier L."/>
            <person name="Boudinot P."/>
            <person name="Liberles D.A."/>
            <person name="Volff J.N."/>
            <person name="Philippe H."/>
            <person name="Lenhard B."/>
            <person name="Roest Crollius H."/>
            <person name="Wincker P."/>
            <person name="Chourrout D."/>
        </authorList>
    </citation>
    <scope>NUCLEOTIDE SEQUENCE [LARGE SCALE GENOMIC DNA]</scope>
</reference>
<dbReference type="InterPro" id="IPR018972">
    <property type="entry name" value="Sas10_C_dom"/>
</dbReference>
<gene>
    <name evidence="6" type="ORF">GSOID_T00030309001</name>
</gene>
<dbReference type="GO" id="GO:0032040">
    <property type="term" value="C:small-subunit processome"/>
    <property type="evidence" value="ECO:0007669"/>
    <property type="project" value="TreeGrafter"/>
</dbReference>
<evidence type="ECO:0000256" key="1">
    <source>
        <dbReference type="ARBA" id="ARBA00004123"/>
    </source>
</evidence>
<dbReference type="GO" id="GO:0000462">
    <property type="term" value="P:maturation of SSU-rRNA from tricistronic rRNA transcript (SSU-rRNA, 5.8S rRNA, LSU-rRNA)"/>
    <property type="evidence" value="ECO:0007669"/>
    <property type="project" value="TreeGrafter"/>
</dbReference>
<dbReference type="AlphaFoldDB" id="E4YP25"/>
<dbReference type="EMBL" id="FN654923">
    <property type="protein sequence ID" value="CBY37223.1"/>
    <property type="molecule type" value="Genomic_DNA"/>
</dbReference>
<evidence type="ECO:0000256" key="4">
    <source>
        <dbReference type="SAM" id="MobiDB-lite"/>
    </source>
</evidence>
<evidence type="ECO:0000313" key="6">
    <source>
        <dbReference type="EMBL" id="CBY37223.1"/>
    </source>
</evidence>
<feature type="compositionally biased region" description="Basic residues" evidence="4">
    <location>
        <begin position="1"/>
        <end position="17"/>
    </location>
</feature>
<dbReference type="Proteomes" id="UP000011014">
    <property type="component" value="Unassembled WGS sequence"/>
</dbReference>
<feature type="domain" description="Sas10 C-terminal" evidence="5">
    <location>
        <begin position="3"/>
        <end position="59"/>
    </location>
</feature>